<protein>
    <submittedName>
        <fullName evidence="2">Uncharacterized protein</fullName>
    </submittedName>
</protein>
<organism evidence="2 3">
    <name type="scientific">Varanus komodoensis</name>
    <name type="common">Komodo dragon</name>
    <dbReference type="NCBI Taxonomy" id="61221"/>
    <lineage>
        <taxon>Eukaryota</taxon>
        <taxon>Metazoa</taxon>
        <taxon>Chordata</taxon>
        <taxon>Craniata</taxon>
        <taxon>Vertebrata</taxon>
        <taxon>Euteleostomi</taxon>
        <taxon>Lepidosauria</taxon>
        <taxon>Squamata</taxon>
        <taxon>Bifurcata</taxon>
        <taxon>Unidentata</taxon>
        <taxon>Episquamata</taxon>
        <taxon>Toxicofera</taxon>
        <taxon>Anguimorpha</taxon>
        <taxon>Paleoanguimorpha</taxon>
        <taxon>Varanoidea</taxon>
        <taxon>Varanidae</taxon>
        <taxon>Varanus</taxon>
    </lineage>
</organism>
<dbReference type="AlphaFoldDB" id="A0A8D2IHE5"/>
<dbReference type="InterPro" id="IPR027955">
    <property type="entry name" value="DUF4636"/>
</dbReference>
<keyword evidence="3" id="KW-1185">Reference proteome</keyword>
<name>A0A8D2IHE5_VARKO</name>
<reference evidence="2" key="2">
    <citation type="submission" date="2025-09" db="UniProtKB">
        <authorList>
            <consortium name="Ensembl"/>
        </authorList>
    </citation>
    <scope>IDENTIFICATION</scope>
</reference>
<accession>A0A8D2IHE5</accession>
<feature type="compositionally biased region" description="Basic residues" evidence="1">
    <location>
        <begin position="152"/>
        <end position="161"/>
    </location>
</feature>
<proteinExistence type="predicted"/>
<dbReference type="Pfam" id="PF15468">
    <property type="entry name" value="DUF4636"/>
    <property type="match status" value="1"/>
</dbReference>
<sequence length="245" mass="27360">MLLSLFSHEVVSGPPRLHGDGELPCYELHHRVKQLWTPCLLIPRPEGAQWALQLTHSFPLGCSGHLGHLPRWVTTPILSHLAPASPHTVCSVWRVLLRFGWFVTLPPAPSRPAVCPKGLWRLAGGRSTASAPSIKKGSVGDKSPARSPSPKRQLKKKHLPKVGRQSCCDSNSTGSDRVGSQLSWWSRSLSGDSLSMSSQKARRTAWKRSDAVREQPCLRCKAKRTREWLAQHFFQPMFFPQEKSN</sequence>
<feature type="compositionally biased region" description="Polar residues" evidence="1">
    <location>
        <begin position="167"/>
        <end position="179"/>
    </location>
</feature>
<evidence type="ECO:0000313" key="3">
    <source>
        <dbReference type="Proteomes" id="UP000694545"/>
    </source>
</evidence>
<evidence type="ECO:0000313" key="2">
    <source>
        <dbReference type="Ensembl" id="ENSVKKP00000000464.1"/>
    </source>
</evidence>
<dbReference type="Proteomes" id="UP000694545">
    <property type="component" value="Unplaced"/>
</dbReference>
<feature type="region of interest" description="Disordered" evidence="1">
    <location>
        <begin position="126"/>
        <end position="179"/>
    </location>
</feature>
<reference evidence="2" key="1">
    <citation type="submission" date="2025-08" db="UniProtKB">
        <authorList>
            <consortium name="Ensembl"/>
        </authorList>
    </citation>
    <scope>IDENTIFICATION</scope>
</reference>
<dbReference type="Ensembl" id="ENSVKKT00000000484.1">
    <property type="protein sequence ID" value="ENSVKKP00000000464.1"/>
    <property type="gene ID" value="ENSVKKG00000000418.1"/>
</dbReference>
<evidence type="ECO:0000256" key="1">
    <source>
        <dbReference type="SAM" id="MobiDB-lite"/>
    </source>
</evidence>